<name>A0A1H0NK19_9ACTN</name>
<protein>
    <submittedName>
        <fullName evidence="3">NAD(P)-dependent dehydrogenase, short-chain alcohol dehydrogenase family</fullName>
    </submittedName>
</protein>
<dbReference type="Gene3D" id="3.40.50.720">
    <property type="entry name" value="NAD(P)-binding Rossmann-like Domain"/>
    <property type="match status" value="1"/>
</dbReference>
<dbReference type="InterPro" id="IPR002347">
    <property type="entry name" value="SDR_fam"/>
</dbReference>
<dbReference type="STRING" id="310781.SAMN05216259_11494"/>
<evidence type="ECO:0000313" key="4">
    <source>
        <dbReference type="Proteomes" id="UP000199341"/>
    </source>
</evidence>
<proteinExistence type="inferred from homology"/>
<dbReference type="AlphaFoldDB" id="A0A1H0NK19"/>
<dbReference type="RefSeq" id="WP_093787287.1">
    <property type="nucleotide sequence ID" value="NZ_FNIE01000014.1"/>
</dbReference>
<evidence type="ECO:0000256" key="1">
    <source>
        <dbReference type="ARBA" id="ARBA00006484"/>
    </source>
</evidence>
<organism evidence="3 4">
    <name type="scientific">Actinacidiphila guanduensis</name>
    <dbReference type="NCBI Taxonomy" id="310781"/>
    <lineage>
        <taxon>Bacteria</taxon>
        <taxon>Bacillati</taxon>
        <taxon>Actinomycetota</taxon>
        <taxon>Actinomycetes</taxon>
        <taxon>Kitasatosporales</taxon>
        <taxon>Streptomycetaceae</taxon>
        <taxon>Actinacidiphila</taxon>
    </lineage>
</organism>
<keyword evidence="2" id="KW-0560">Oxidoreductase</keyword>
<dbReference type="PANTHER" id="PTHR24320">
    <property type="entry name" value="RETINOL DEHYDROGENASE"/>
    <property type="match status" value="1"/>
</dbReference>
<dbReference type="PRINTS" id="PR00081">
    <property type="entry name" value="GDHRDH"/>
</dbReference>
<sequence length="257" mass="26941">MAHVLVTGAADGLGSMSAQLLVEQGHKVVLHARNESRAEAALRRVPGAETAIVGDLATLGGMHEAARRANALGRFDAVIHNAGVGYTKPKPVVTEDGLEQHFAVNVLAPYVLTGLMTRPDRLVYVGSGLHRGGRADLTDSQGGSRPWSGIQAYSDSKLQVTALALHVARMWPDVRSNALEPGWVATKMGGPGAPDDLSLAPVTQVWLAVSDDPAANVTGGYFYHQQPADLHPAARDAAYGTEIAALCADSSGITLTR</sequence>
<evidence type="ECO:0000256" key="2">
    <source>
        <dbReference type="ARBA" id="ARBA00023002"/>
    </source>
</evidence>
<dbReference type="OrthoDB" id="9785826at2"/>
<accession>A0A1H0NK19</accession>
<dbReference type="GO" id="GO:0016491">
    <property type="term" value="F:oxidoreductase activity"/>
    <property type="evidence" value="ECO:0007669"/>
    <property type="project" value="UniProtKB-KW"/>
</dbReference>
<dbReference type="SUPFAM" id="SSF51735">
    <property type="entry name" value="NAD(P)-binding Rossmann-fold domains"/>
    <property type="match status" value="1"/>
</dbReference>
<comment type="similarity">
    <text evidence="1">Belongs to the short-chain dehydrogenases/reductases (SDR) family.</text>
</comment>
<dbReference type="Proteomes" id="UP000199341">
    <property type="component" value="Unassembled WGS sequence"/>
</dbReference>
<gene>
    <name evidence="3" type="ORF">SAMN05216259_11494</name>
</gene>
<reference evidence="3 4" key="1">
    <citation type="submission" date="2016-10" db="EMBL/GenBank/DDBJ databases">
        <authorList>
            <person name="de Groot N.N."/>
        </authorList>
    </citation>
    <scope>NUCLEOTIDE SEQUENCE [LARGE SCALE GENOMIC DNA]</scope>
    <source>
        <strain evidence="3 4">CGMCC 4.2022</strain>
    </source>
</reference>
<keyword evidence="4" id="KW-1185">Reference proteome</keyword>
<evidence type="ECO:0000313" key="3">
    <source>
        <dbReference type="EMBL" id="SDO93023.1"/>
    </source>
</evidence>
<dbReference type="EMBL" id="FNIE01000014">
    <property type="protein sequence ID" value="SDO93023.1"/>
    <property type="molecule type" value="Genomic_DNA"/>
</dbReference>
<dbReference type="PANTHER" id="PTHR24320:SF274">
    <property type="entry name" value="CHAIN DEHYDROGENASE, PUTATIVE (AFU_ORTHOLOGUE AFUA_4G00440)-RELATED"/>
    <property type="match status" value="1"/>
</dbReference>
<dbReference type="Pfam" id="PF00106">
    <property type="entry name" value="adh_short"/>
    <property type="match status" value="1"/>
</dbReference>
<dbReference type="InterPro" id="IPR036291">
    <property type="entry name" value="NAD(P)-bd_dom_sf"/>
</dbReference>